<dbReference type="AlphaFoldDB" id="A0A4V2SCV3"/>
<reference evidence="4 5" key="1">
    <citation type="submission" date="2019-03" db="EMBL/GenBank/DDBJ databases">
        <title>Genomic Encyclopedia of Type Strains, Phase IV (KMG-IV): sequencing the most valuable type-strain genomes for metagenomic binning, comparative biology and taxonomic classification.</title>
        <authorList>
            <person name="Goeker M."/>
        </authorList>
    </citation>
    <scope>NUCLEOTIDE SEQUENCE [LARGE SCALE GENOMIC DNA]</scope>
    <source>
        <strain evidence="4 5">DSM 25287</strain>
    </source>
</reference>
<dbReference type="Proteomes" id="UP000295765">
    <property type="component" value="Unassembled WGS sequence"/>
</dbReference>
<evidence type="ECO:0000256" key="1">
    <source>
        <dbReference type="ARBA" id="ARBA00022679"/>
    </source>
</evidence>
<keyword evidence="2" id="KW-0012">Acyltransferase</keyword>
<dbReference type="PANTHER" id="PTHR43877:SF1">
    <property type="entry name" value="ACETYLTRANSFERASE"/>
    <property type="match status" value="1"/>
</dbReference>
<evidence type="ECO:0000256" key="2">
    <source>
        <dbReference type="ARBA" id="ARBA00023315"/>
    </source>
</evidence>
<dbReference type="GO" id="GO:0016747">
    <property type="term" value="F:acyltransferase activity, transferring groups other than amino-acyl groups"/>
    <property type="evidence" value="ECO:0007669"/>
    <property type="project" value="InterPro"/>
</dbReference>
<dbReference type="InterPro" id="IPR000182">
    <property type="entry name" value="GNAT_dom"/>
</dbReference>
<dbReference type="Pfam" id="PF00583">
    <property type="entry name" value="Acetyltransf_1"/>
    <property type="match status" value="1"/>
</dbReference>
<dbReference type="Gene3D" id="3.40.630.30">
    <property type="match status" value="1"/>
</dbReference>
<dbReference type="CDD" id="cd04301">
    <property type="entry name" value="NAT_SF"/>
    <property type="match status" value="1"/>
</dbReference>
<evidence type="ECO:0000259" key="3">
    <source>
        <dbReference type="PROSITE" id="PS51186"/>
    </source>
</evidence>
<keyword evidence="5" id="KW-1185">Reference proteome</keyword>
<organism evidence="4 5">
    <name type="scientific">Plasticicumulans lactativorans</name>
    <dbReference type="NCBI Taxonomy" id="1133106"/>
    <lineage>
        <taxon>Bacteria</taxon>
        <taxon>Pseudomonadati</taxon>
        <taxon>Pseudomonadota</taxon>
        <taxon>Gammaproteobacteria</taxon>
        <taxon>Candidatus Competibacteraceae</taxon>
        <taxon>Plasticicumulans</taxon>
    </lineage>
</organism>
<dbReference type="RefSeq" id="WP_132542951.1">
    <property type="nucleotide sequence ID" value="NZ_SLWY01000012.1"/>
</dbReference>
<dbReference type="PROSITE" id="PS51186">
    <property type="entry name" value="GNAT"/>
    <property type="match status" value="1"/>
</dbReference>
<dbReference type="InterPro" id="IPR016181">
    <property type="entry name" value="Acyl_CoA_acyltransferase"/>
</dbReference>
<name>A0A4V2SCV3_9GAMM</name>
<sequence length="154" mass="16686">MTEAISCRAATRDDLPAVLRLYAQLELDGDAVLPLAEAERLFARMARYPDYHVYVASDGARIVGTYALLVMDNLGHRGAPSAIIEDVAVDPAVQGRGVGTAMMRHALALCRARGCYKAMLSSNLGRSRAHAFYDGLGFERHGYSFRLDLEPGAG</sequence>
<evidence type="ECO:0000313" key="5">
    <source>
        <dbReference type="Proteomes" id="UP000295765"/>
    </source>
</evidence>
<comment type="caution">
    <text evidence="4">The sequence shown here is derived from an EMBL/GenBank/DDBJ whole genome shotgun (WGS) entry which is preliminary data.</text>
</comment>
<dbReference type="OrthoDB" id="9775804at2"/>
<gene>
    <name evidence="4" type="ORF">EV699_11265</name>
</gene>
<dbReference type="SUPFAM" id="SSF55729">
    <property type="entry name" value="Acyl-CoA N-acyltransferases (Nat)"/>
    <property type="match status" value="1"/>
</dbReference>
<protein>
    <submittedName>
        <fullName evidence="4">N-acetylglutamate synthase-like GNAT family acetyltransferase</fullName>
    </submittedName>
</protein>
<accession>A0A4V2SCV3</accession>
<evidence type="ECO:0000313" key="4">
    <source>
        <dbReference type="EMBL" id="TCO80730.1"/>
    </source>
</evidence>
<proteinExistence type="predicted"/>
<dbReference type="EMBL" id="SLWY01000012">
    <property type="protein sequence ID" value="TCO80730.1"/>
    <property type="molecule type" value="Genomic_DNA"/>
</dbReference>
<dbReference type="PANTHER" id="PTHR43877">
    <property type="entry name" value="AMINOALKYLPHOSPHONATE N-ACETYLTRANSFERASE-RELATED-RELATED"/>
    <property type="match status" value="1"/>
</dbReference>
<dbReference type="InterPro" id="IPR050832">
    <property type="entry name" value="Bact_Acetyltransf"/>
</dbReference>
<feature type="domain" description="N-acetyltransferase" evidence="3">
    <location>
        <begin position="5"/>
        <end position="154"/>
    </location>
</feature>
<keyword evidence="1 4" id="KW-0808">Transferase</keyword>